<proteinExistence type="predicted"/>
<dbReference type="InterPro" id="IPR036864">
    <property type="entry name" value="Zn2-C6_fun-type_DNA-bd_sf"/>
</dbReference>
<dbReference type="KEGG" id="psco:LY89DRAFT_498195"/>
<evidence type="ECO:0000313" key="4">
    <source>
        <dbReference type="Proteomes" id="UP000070700"/>
    </source>
</evidence>
<dbReference type="InterPro" id="IPR001138">
    <property type="entry name" value="Zn2Cys6_DnaBD"/>
</dbReference>
<dbReference type="OrthoDB" id="4314040at2759"/>
<dbReference type="Pfam" id="PF00172">
    <property type="entry name" value="Zn_clus"/>
    <property type="match status" value="1"/>
</dbReference>
<name>A0A194XFG4_MOLSC</name>
<evidence type="ECO:0000313" key="3">
    <source>
        <dbReference type="EMBL" id="KUJ18512.1"/>
    </source>
</evidence>
<dbReference type="Pfam" id="PF11951">
    <property type="entry name" value="Fungal_trans_2"/>
    <property type="match status" value="1"/>
</dbReference>
<dbReference type="Proteomes" id="UP000070700">
    <property type="component" value="Unassembled WGS sequence"/>
</dbReference>
<dbReference type="GeneID" id="28817664"/>
<dbReference type="InParanoid" id="A0A194XFG4"/>
<sequence length="554" mass="62802">MVNTGKPSSGYHMCRKRRIKCDEAKPHCMRCQKSKRICPGYRDSAQLQRFGGSKPTKKQRHGSDKIHNLSFDELIDSVILSTATSLDSPDYSIDSTTLAPSRESSRTPYEKTTLTLFHFQIPIEEQTTCFFTTDFVLTPRKASGIGFLSFVLPFSALAKTNSPFHQALSASSLASFGSRFKRKSLLPKAHEQYIECVKGIKKSLLEPRAAKDDSILASILLLTIFEQVTLVETSLNGWSSHIEGAIALVRHRGEESFKTPLSRNLFNGVRELMTIHFMAKAKPIDRSIDWLYHTPDDIFEHRYATLNMRLVDLRAINNTVTVPGPRTTSKTVKVVELLHKARTLEKEYREWFESLSSSYSAMAWLDSETTTTTNIATSISHPGRIDQYEELYQAYEYNVARSSQILIWTIILRCIAWLREDTDYRISTEYRDAARRCRELIQDIVSSIPYCFLWDQDCSTMMPDKVRFSCEHVEMKGVSAVYLMWPLYVAGNSDFATSSQRLFAKGKLAYIAGSVGICQASLILQISAPHPSTLIALDKGMLPTQFTQRQKGCH</sequence>
<evidence type="ECO:0000259" key="2">
    <source>
        <dbReference type="PROSITE" id="PS50048"/>
    </source>
</evidence>
<dbReference type="GO" id="GO:0008270">
    <property type="term" value="F:zinc ion binding"/>
    <property type="evidence" value="ECO:0007669"/>
    <property type="project" value="InterPro"/>
</dbReference>
<dbReference type="SUPFAM" id="SSF57701">
    <property type="entry name" value="Zn2/Cys6 DNA-binding domain"/>
    <property type="match status" value="1"/>
</dbReference>
<dbReference type="GO" id="GO:0000981">
    <property type="term" value="F:DNA-binding transcription factor activity, RNA polymerase II-specific"/>
    <property type="evidence" value="ECO:0007669"/>
    <property type="project" value="InterPro"/>
</dbReference>
<reference evidence="3 4" key="1">
    <citation type="submission" date="2015-10" db="EMBL/GenBank/DDBJ databases">
        <title>Full genome of DAOMC 229536 Phialocephala scopiformis, a fungal endophyte of spruce producing the potent anti-insectan compound rugulosin.</title>
        <authorList>
            <consortium name="DOE Joint Genome Institute"/>
            <person name="Walker A.K."/>
            <person name="Frasz S.L."/>
            <person name="Seifert K.A."/>
            <person name="Miller J.D."/>
            <person name="Mondo S.J."/>
            <person name="Labutti K."/>
            <person name="Lipzen A."/>
            <person name="Dockter R."/>
            <person name="Kennedy M."/>
            <person name="Grigoriev I.V."/>
            <person name="Spatafora J.W."/>
        </authorList>
    </citation>
    <scope>NUCLEOTIDE SEQUENCE [LARGE SCALE GENOMIC DNA]</scope>
    <source>
        <strain evidence="3 4">CBS 120377</strain>
    </source>
</reference>
<dbReference type="InterPro" id="IPR053175">
    <property type="entry name" value="DHMBA_Reg_Transcription_Factor"/>
</dbReference>
<dbReference type="PROSITE" id="PS50048">
    <property type="entry name" value="ZN2_CY6_FUNGAL_2"/>
    <property type="match status" value="1"/>
</dbReference>
<dbReference type="Gene3D" id="4.10.240.10">
    <property type="entry name" value="Zn(2)-C6 fungal-type DNA-binding domain"/>
    <property type="match status" value="1"/>
</dbReference>
<dbReference type="AlphaFoldDB" id="A0A194XFG4"/>
<dbReference type="EMBL" id="KQ947412">
    <property type="protein sequence ID" value="KUJ18512.1"/>
    <property type="molecule type" value="Genomic_DNA"/>
</dbReference>
<protein>
    <recommendedName>
        <fullName evidence="2">Zn(2)-C6 fungal-type domain-containing protein</fullName>
    </recommendedName>
</protein>
<gene>
    <name evidence="3" type="ORF">LY89DRAFT_498195</name>
</gene>
<dbReference type="SMART" id="SM00066">
    <property type="entry name" value="GAL4"/>
    <property type="match status" value="1"/>
</dbReference>
<feature type="domain" description="Zn(2)-C6 fungal-type" evidence="2">
    <location>
        <begin position="14"/>
        <end position="38"/>
    </location>
</feature>
<keyword evidence="4" id="KW-1185">Reference proteome</keyword>
<dbReference type="RefSeq" id="XP_018072867.1">
    <property type="nucleotide sequence ID" value="XM_018207938.1"/>
</dbReference>
<dbReference type="PANTHER" id="PTHR38791">
    <property type="entry name" value="ZN(II)2CYS6 TRANSCRIPTION FACTOR (EUROFUNG)-RELATED-RELATED"/>
    <property type="match status" value="1"/>
</dbReference>
<dbReference type="CDD" id="cd00067">
    <property type="entry name" value="GAL4"/>
    <property type="match status" value="1"/>
</dbReference>
<dbReference type="PANTHER" id="PTHR38791:SF13">
    <property type="entry name" value="ZN(2)-C6 FUNGAL-TYPE DOMAIN-CONTAINING PROTEIN"/>
    <property type="match status" value="1"/>
</dbReference>
<evidence type="ECO:0000256" key="1">
    <source>
        <dbReference type="ARBA" id="ARBA00023242"/>
    </source>
</evidence>
<keyword evidence="1" id="KW-0539">Nucleus</keyword>
<accession>A0A194XFG4</accession>
<organism evidence="3 4">
    <name type="scientific">Mollisia scopiformis</name>
    <name type="common">Conifer needle endophyte fungus</name>
    <name type="synonym">Phialocephala scopiformis</name>
    <dbReference type="NCBI Taxonomy" id="149040"/>
    <lineage>
        <taxon>Eukaryota</taxon>
        <taxon>Fungi</taxon>
        <taxon>Dikarya</taxon>
        <taxon>Ascomycota</taxon>
        <taxon>Pezizomycotina</taxon>
        <taxon>Leotiomycetes</taxon>
        <taxon>Helotiales</taxon>
        <taxon>Mollisiaceae</taxon>
        <taxon>Mollisia</taxon>
    </lineage>
</organism>
<dbReference type="InterPro" id="IPR021858">
    <property type="entry name" value="Fun_TF"/>
</dbReference>